<name>A0A2M4B402_9DIPT</name>
<evidence type="ECO:0000313" key="2">
    <source>
        <dbReference type="EMBL" id="MBW47702.1"/>
    </source>
</evidence>
<organism evidence="2">
    <name type="scientific">Anopheles triannulatus</name>
    <dbReference type="NCBI Taxonomy" id="58253"/>
    <lineage>
        <taxon>Eukaryota</taxon>
        <taxon>Metazoa</taxon>
        <taxon>Ecdysozoa</taxon>
        <taxon>Arthropoda</taxon>
        <taxon>Hexapoda</taxon>
        <taxon>Insecta</taxon>
        <taxon>Pterygota</taxon>
        <taxon>Neoptera</taxon>
        <taxon>Endopterygota</taxon>
        <taxon>Diptera</taxon>
        <taxon>Nematocera</taxon>
        <taxon>Culicoidea</taxon>
        <taxon>Culicidae</taxon>
        <taxon>Anophelinae</taxon>
        <taxon>Anopheles</taxon>
    </lineage>
</organism>
<sequence length="76" mass="8910">MARNLSNAAPRKCLVNILLSFLLRLLWASGQRQRLEPVLHLQYDRSWVRAGRQLPLCEILARWLDDMVTREAKQNP</sequence>
<reference evidence="2" key="1">
    <citation type="submission" date="2018-01" db="EMBL/GenBank/DDBJ databases">
        <title>An insight into the sialome of Amazonian anophelines.</title>
        <authorList>
            <person name="Ribeiro J.M."/>
            <person name="Scarpassa V."/>
            <person name="Calvo E."/>
        </authorList>
    </citation>
    <scope>NUCLEOTIDE SEQUENCE</scope>
    <source>
        <tissue evidence="2">Salivary glands</tissue>
    </source>
</reference>
<feature type="chain" id="PRO_5014941179" evidence="1">
    <location>
        <begin position="29"/>
        <end position="76"/>
    </location>
</feature>
<proteinExistence type="predicted"/>
<dbReference type="EMBL" id="GGFK01014381">
    <property type="protein sequence ID" value="MBW47702.1"/>
    <property type="molecule type" value="Transcribed_RNA"/>
</dbReference>
<dbReference type="AlphaFoldDB" id="A0A2M4B402"/>
<keyword evidence="1" id="KW-0732">Signal</keyword>
<protein>
    <submittedName>
        <fullName evidence="2">Putative secreted protein</fullName>
    </submittedName>
</protein>
<accession>A0A2M4B402</accession>
<feature type="signal peptide" evidence="1">
    <location>
        <begin position="1"/>
        <end position="28"/>
    </location>
</feature>
<evidence type="ECO:0000256" key="1">
    <source>
        <dbReference type="SAM" id="SignalP"/>
    </source>
</evidence>